<gene>
    <name evidence="3" type="ORF">EVAR_5292_1</name>
</gene>
<keyword evidence="1" id="KW-0547">Nucleotide-binding</keyword>
<dbReference type="EMBL" id="BGZK01000073">
    <property type="protein sequence ID" value="GBP15593.1"/>
    <property type="molecule type" value="Genomic_DNA"/>
</dbReference>
<evidence type="ECO:0000256" key="1">
    <source>
        <dbReference type="RuleBase" id="RU363044"/>
    </source>
</evidence>
<proteinExistence type="inferred from homology"/>
<dbReference type="GO" id="GO:0005524">
    <property type="term" value="F:ATP binding"/>
    <property type="evidence" value="ECO:0007669"/>
    <property type="project" value="UniProtKB-KW"/>
</dbReference>
<keyword evidence="1" id="KW-0347">Helicase</keyword>
<keyword evidence="1" id="KW-0233">DNA recombination</keyword>
<comment type="caution">
    <text evidence="3">The sequence shown here is derived from an EMBL/GenBank/DDBJ whole genome shotgun (WGS) entry which is preliminary data.</text>
</comment>
<dbReference type="Pfam" id="PF05970">
    <property type="entry name" value="PIF1"/>
    <property type="match status" value="1"/>
</dbReference>
<keyword evidence="1" id="KW-0234">DNA repair</keyword>
<dbReference type="PANTHER" id="PTHR10492">
    <property type="match status" value="1"/>
</dbReference>
<dbReference type="InterPro" id="IPR010285">
    <property type="entry name" value="DNA_helicase_pif1-like_DEAD"/>
</dbReference>
<dbReference type="GO" id="GO:0000723">
    <property type="term" value="P:telomere maintenance"/>
    <property type="evidence" value="ECO:0007669"/>
    <property type="project" value="InterPro"/>
</dbReference>
<dbReference type="EC" id="5.6.2.3" evidence="1"/>
<dbReference type="GO" id="GO:0006281">
    <property type="term" value="P:DNA repair"/>
    <property type="evidence" value="ECO:0007669"/>
    <property type="project" value="UniProtKB-KW"/>
</dbReference>
<dbReference type="PANTHER" id="PTHR10492:SF57">
    <property type="entry name" value="ATP-DEPENDENT DNA HELICASE"/>
    <property type="match status" value="1"/>
</dbReference>
<organism evidence="3 4">
    <name type="scientific">Eumeta variegata</name>
    <name type="common">Bagworm moth</name>
    <name type="synonym">Eumeta japonica</name>
    <dbReference type="NCBI Taxonomy" id="151549"/>
    <lineage>
        <taxon>Eukaryota</taxon>
        <taxon>Metazoa</taxon>
        <taxon>Ecdysozoa</taxon>
        <taxon>Arthropoda</taxon>
        <taxon>Hexapoda</taxon>
        <taxon>Insecta</taxon>
        <taxon>Pterygota</taxon>
        <taxon>Neoptera</taxon>
        <taxon>Endopterygota</taxon>
        <taxon>Lepidoptera</taxon>
        <taxon>Glossata</taxon>
        <taxon>Ditrysia</taxon>
        <taxon>Tineoidea</taxon>
        <taxon>Psychidae</taxon>
        <taxon>Oiketicinae</taxon>
        <taxon>Eumeta</taxon>
    </lineage>
</organism>
<dbReference type="SUPFAM" id="SSF52540">
    <property type="entry name" value="P-loop containing nucleoside triphosphate hydrolases"/>
    <property type="match status" value="1"/>
</dbReference>
<keyword evidence="1" id="KW-0378">Hydrolase</keyword>
<reference evidence="3 4" key="1">
    <citation type="journal article" date="2019" name="Commun. Biol.">
        <title>The bagworm genome reveals a unique fibroin gene that provides high tensile strength.</title>
        <authorList>
            <person name="Kono N."/>
            <person name="Nakamura H."/>
            <person name="Ohtoshi R."/>
            <person name="Tomita M."/>
            <person name="Numata K."/>
            <person name="Arakawa K."/>
        </authorList>
    </citation>
    <scope>NUCLEOTIDE SEQUENCE [LARGE SCALE GENOMIC DNA]</scope>
</reference>
<dbReference type="GO" id="GO:0006310">
    <property type="term" value="P:DNA recombination"/>
    <property type="evidence" value="ECO:0007669"/>
    <property type="project" value="UniProtKB-KW"/>
</dbReference>
<keyword evidence="4" id="KW-1185">Reference proteome</keyword>
<evidence type="ECO:0000259" key="2">
    <source>
        <dbReference type="Pfam" id="PF05970"/>
    </source>
</evidence>
<dbReference type="AlphaFoldDB" id="A0A4C1TM46"/>
<keyword evidence="1" id="KW-0067">ATP-binding</keyword>
<dbReference type="OrthoDB" id="272985at2759"/>
<accession>A0A4C1TM46</accession>
<feature type="domain" description="DNA helicase Pif1-like DEAD-box helicase" evidence="2">
    <location>
        <begin position="43"/>
        <end position="128"/>
    </location>
</feature>
<dbReference type="InterPro" id="IPR027417">
    <property type="entry name" value="P-loop_NTPase"/>
</dbReference>
<sequence length="164" mass="17917">MTFRDACEVRGLLENDSQWDITLKEAAQCKSAPKQITEALPLLNSEQKIIFDTIIQEVAHNQGGLFILDAPGGTGKTYLLNLLLSQIRKNKGVAVAVASFGIADTLLSGEKTAQLVLKLPLNLAHEKCQYVTLAKAVNAEECYSSVSCWFGMNVPCPTKEQSKF</sequence>
<protein>
    <recommendedName>
        <fullName evidence="1">ATP-dependent DNA helicase</fullName>
        <ecNumber evidence="1">5.6.2.3</ecNumber>
    </recommendedName>
</protein>
<dbReference type="STRING" id="151549.A0A4C1TM46"/>
<evidence type="ECO:0000313" key="3">
    <source>
        <dbReference type="EMBL" id="GBP15593.1"/>
    </source>
</evidence>
<dbReference type="Proteomes" id="UP000299102">
    <property type="component" value="Unassembled WGS sequence"/>
</dbReference>
<dbReference type="GO" id="GO:0043139">
    <property type="term" value="F:5'-3' DNA helicase activity"/>
    <property type="evidence" value="ECO:0007669"/>
    <property type="project" value="UniProtKB-EC"/>
</dbReference>
<dbReference type="GO" id="GO:0016887">
    <property type="term" value="F:ATP hydrolysis activity"/>
    <property type="evidence" value="ECO:0007669"/>
    <property type="project" value="RHEA"/>
</dbReference>
<comment type="similarity">
    <text evidence="1">Belongs to the helicase family.</text>
</comment>
<keyword evidence="1" id="KW-0227">DNA damage</keyword>
<comment type="catalytic activity">
    <reaction evidence="1">
        <text>ATP + H2O = ADP + phosphate + H(+)</text>
        <dbReference type="Rhea" id="RHEA:13065"/>
        <dbReference type="ChEBI" id="CHEBI:15377"/>
        <dbReference type="ChEBI" id="CHEBI:15378"/>
        <dbReference type="ChEBI" id="CHEBI:30616"/>
        <dbReference type="ChEBI" id="CHEBI:43474"/>
        <dbReference type="ChEBI" id="CHEBI:456216"/>
        <dbReference type="EC" id="5.6.2.3"/>
    </reaction>
</comment>
<comment type="cofactor">
    <cofactor evidence="1">
        <name>Mg(2+)</name>
        <dbReference type="ChEBI" id="CHEBI:18420"/>
    </cofactor>
</comment>
<dbReference type="Gene3D" id="3.40.50.300">
    <property type="entry name" value="P-loop containing nucleotide triphosphate hydrolases"/>
    <property type="match status" value="1"/>
</dbReference>
<evidence type="ECO:0000313" key="4">
    <source>
        <dbReference type="Proteomes" id="UP000299102"/>
    </source>
</evidence>
<name>A0A4C1TM46_EUMVA</name>